<accession>A0A1G8F5V0</accession>
<organism evidence="3 4">
    <name type="scientific">Aneurinibacillus thermoaerophilus</name>
    <dbReference type="NCBI Taxonomy" id="143495"/>
    <lineage>
        <taxon>Bacteria</taxon>
        <taxon>Bacillati</taxon>
        <taxon>Bacillota</taxon>
        <taxon>Bacilli</taxon>
        <taxon>Bacillales</taxon>
        <taxon>Paenibacillaceae</taxon>
        <taxon>Aneurinibacillus group</taxon>
        <taxon>Aneurinibacillus</taxon>
    </lineage>
</organism>
<dbReference type="Proteomes" id="UP000198956">
    <property type="component" value="Unassembled WGS sequence"/>
</dbReference>
<gene>
    <name evidence="3" type="ORF">SAMN04489735_10572</name>
</gene>
<feature type="domain" description="Prophage endopeptidase tail N-terminal" evidence="2">
    <location>
        <begin position="14"/>
        <end position="89"/>
    </location>
</feature>
<sequence>MQPIVYDKFDTKYEGYGLAILENAKDVRVYEKLNEEHTLEFVLPRNDPKWEYIQIENFVKVDGHLYIIRTTEERRDGAGKLLSNVQCEHIFTELLDEYIQYEELINVTAQFALDRFLNGTRFSADATRLTGNRDLEVEDGTPITAINLMLKEWNAEVMCAGLPGQDGKFRVTLLPERGENRGIQIRYRKNLKSIKKTVDSRGVVTRLYVYGKDGLGIEGASQNTAKLSYLDSQYIGNYPRPKKGSITFNDIEDPDELYKAGQEHLKTVEVPKVTYEVDLIDLQAVAEYGDTEAIELGDTVRVIDEELGIDVFARVVEYEKYPYEPWRSKVVLANFRPGLSDFLSELNDAKDTIQKVTTSKGNVNASFLEGIINTLKTRITGSMAMANAQVMEDKGILFENTDVNSPDYGALYIGPGIFAIADRKNGNEWDWRTFGTGSGFTADVINAGILNAALVKILASNAVYLDGTGMHVIDSNNNERVRIGEYKPGKFGIKVTDGEMYSTRFQTNVEGADTYVALEPPATLVCYKNGKKIIQIDASHSEPRIEIYNKYGQRLGTLGTYGVNDIEYIGIFAPRESGGITLSTGDNLVIVPSKGSMKIETSGELYVKGDIYATGSIRAGGGIFG</sequence>
<name>A0A1G8F5V0_ANETH</name>
<dbReference type="InterPro" id="IPR010572">
    <property type="entry name" value="Tail_dom"/>
</dbReference>
<evidence type="ECO:0000259" key="2">
    <source>
        <dbReference type="Pfam" id="PF18994"/>
    </source>
</evidence>
<dbReference type="InterPro" id="IPR007119">
    <property type="entry name" value="Phage_tail_spike_N"/>
</dbReference>
<dbReference type="InterPro" id="IPR044051">
    <property type="entry name" value="Prophage_tail_N"/>
</dbReference>
<dbReference type="RefSeq" id="WP_175493678.1">
    <property type="nucleotide sequence ID" value="NZ_FNDE01000057.1"/>
</dbReference>
<protein>
    <submittedName>
        <fullName evidence="3">Phage minor structural protein, N-terminal region</fullName>
    </submittedName>
</protein>
<proteinExistence type="predicted"/>
<dbReference type="AlphaFoldDB" id="A0A1G8F5V0"/>
<dbReference type="Pfam" id="PF18994">
    <property type="entry name" value="Prophage_tailD1"/>
    <property type="match status" value="1"/>
</dbReference>
<dbReference type="NCBIfam" id="TIGR01665">
    <property type="entry name" value="put_anti_recept"/>
    <property type="match status" value="1"/>
</dbReference>
<reference evidence="3 4" key="1">
    <citation type="submission" date="2016-10" db="EMBL/GenBank/DDBJ databases">
        <authorList>
            <person name="de Groot N.N."/>
        </authorList>
    </citation>
    <scope>NUCLEOTIDE SEQUENCE [LARGE SCALE GENOMIC DNA]</scope>
    <source>
        <strain evidence="3 4">L 420-91</strain>
    </source>
</reference>
<evidence type="ECO:0000313" key="4">
    <source>
        <dbReference type="Proteomes" id="UP000198956"/>
    </source>
</evidence>
<dbReference type="EMBL" id="FNDE01000057">
    <property type="protein sequence ID" value="SDH77494.1"/>
    <property type="molecule type" value="Genomic_DNA"/>
</dbReference>
<feature type="domain" description="Tail spike" evidence="1">
    <location>
        <begin position="91"/>
        <end position="343"/>
    </location>
</feature>
<evidence type="ECO:0000313" key="3">
    <source>
        <dbReference type="EMBL" id="SDH77494.1"/>
    </source>
</evidence>
<dbReference type="Pfam" id="PF06605">
    <property type="entry name" value="Prophage_tail"/>
    <property type="match status" value="1"/>
</dbReference>
<evidence type="ECO:0000259" key="1">
    <source>
        <dbReference type="Pfam" id="PF06605"/>
    </source>
</evidence>